<keyword evidence="5 7" id="KW-1133">Transmembrane helix</keyword>
<dbReference type="GO" id="GO:0005886">
    <property type="term" value="C:plasma membrane"/>
    <property type="evidence" value="ECO:0007669"/>
    <property type="project" value="UniProtKB-SubCell"/>
</dbReference>
<keyword evidence="4 7" id="KW-0812">Transmembrane</keyword>
<evidence type="ECO:0000256" key="8">
    <source>
        <dbReference type="SAM" id="SignalP"/>
    </source>
</evidence>
<keyword evidence="2" id="KW-0813">Transport</keyword>
<keyword evidence="11" id="KW-1185">Reference proteome</keyword>
<dbReference type="PANTHER" id="PTHR43005">
    <property type="entry name" value="BLR7065 PROTEIN"/>
    <property type="match status" value="1"/>
</dbReference>
<keyword evidence="8" id="KW-0732">Signal</keyword>
<accession>X7E070</accession>
<evidence type="ECO:0000256" key="3">
    <source>
        <dbReference type="ARBA" id="ARBA00022475"/>
    </source>
</evidence>
<dbReference type="InterPro" id="IPR000515">
    <property type="entry name" value="MetI-like"/>
</dbReference>
<evidence type="ECO:0000256" key="4">
    <source>
        <dbReference type="ARBA" id="ARBA00022692"/>
    </source>
</evidence>
<dbReference type="PROSITE" id="PS50928">
    <property type="entry name" value="ABC_TM1"/>
    <property type="match status" value="1"/>
</dbReference>
<evidence type="ECO:0000256" key="2">
    <source>
        <dbReference type="ARBA" id="ARBA00022448"/>
    </source>
</evidence>
<comment type="subcellular location">
    <subcellularLocation>
        <location evidence="1">Cell membrane</location>
        <topology evidence="1">Multi-pass membrane protein</topology>
    </subcellularLocation>
</comment>
<organism evidence="10 11">
    <name type="scientific">Roseivivax halodurans JCM 10272</name>
    <dbReference type="NCBI Taxonomy" id="1449350"/>
    <lineage>
        <taxon>Bacteria</taxon>
        <taxon>Pseudomonadati</taxon>
        <taxon>Pseudomonadota</taxon>
        <taxon>Alphaproteobacteria</taxon>
        <taxon>Rhodobacterales</taxon>
        <taxon>Roseobacteraceae</taxon>
        <taxon>Roseivivax</taxon>
    </lineage>
</organism>
<reference evidence="10 11" key="1">
    <citation type="submission" date="2014-01" db="EMBL/GenBank/DDBJ databases">
        <title>Roseivivax halodurans JCM 10272 Genome Sequencing.</title>
        <authorList>
            <person name="Lai Q."/>
            <person name="Li G."/>
            <person name="Shao Z."/>
        </authorList>
    </citation>
    <scope>NUCLEOTIDE SEQUENCE [LARGE SCALE GENOMIC DNA]</scope>
    <source>
        <strain evidence="10 11">JCM 10272</strain>
    </source>
</reference>
<evidence type="ECO:0000313" key="10">
    <source>
        <dbReference type="EMBL" id="ETX09362.1"/>
    </source>
</evidence>
<evidence type="ECO:0000256" key="7">
    <source>
        <dbReference type="SAM" id="Phobius"/>
    </source>
</evidence>
<dbReference type="Gene3D" id="1.10.3720.10">
    <property type="entry name" value="MetI-like"/>
    <property type="match status" value="1"/>
</dbReference>
<feature type="domain" description="ABC transmembrane type-1" evidence="9">
    <location>
        <begin position="1"/>
        <end position="84"/>
    </location>
</feature>
<dbReference type="SUPFAM" id="SSF161098">
    <property type="entry name" value="MetI-like"/>
    <property type="match status" value="1"/>
</dbReference>
<feature type="signal peptide" evidence="8">
    <location>
        <begin position="1"/>
        <end position="17"/>
    </location>
</feature>
<evidence type="ECO:0000256" key="6">
    <source>
        <dbReference type="ARBA" id="ARBA00023136"/>
    </source>
</evidence>
<comment type="caution">
    <text evidence="10">The sequence shown here is derived from an EMBL/GenBank/DDBJ whole genome shotgun (WGS) entry which is preliminary data.</text>
</comment>
<feature type="chain" id="PRO_5004979272" description="ABC transmembrane type-1 domain-containing protein" evidence="8">
    <location>
        <begin position="18"/>
        <end position="94"/>
    </location>
</feature>
<evidence type="ECO:0000256" key="5">
    <source>
        <dbReference type="ARBA" id="ARBA00022989"/>
    </source>
</evidence>
<dbReference type="GO" id="GO:0055085">
    <property type="term" value="P:transmembrane transport"/>
    <property type="evidence" value="ECO:0007669"/>
    <property type="project" value="InterPro"/>
</dbReference>
<dbReference type="AlphaFoldDB" id="X7E070"/>
<evidence type="ECO:0000259" key="9">
    <source>
        <dbReference type="PROSITE" id="PS50928"/>
    </source>
</evidence>
<proteinExistence type="predicted"/>
<gene>
    <name evidence="10" type="ORF">OCH239_05605</name>
</gene>
<dbReference type="OrthoDB" id="9805778at2"/>
<sequence length="94" mass="9988">MRTFRSITLPLLRRALAVNTVLVSVQTLNTFDSILALTGGGPGRATEVLALFTFNTVFYNLDLAAGCVLALLLFAIGMAMTLLVGWLGRGAEGE</sequence>
<dbReference type="Proteomes" id="UP000022447">
    <property type="component" value="Unassembled WGS sequence"/>
</dbReference>
<dbReference type="InterPro" id="IPR035906">
    <property type="entry name" value="MetI-like_sf"/>
</dbReference>
<dbReference type="EMBL" id="JALZ01000143">
    <property type="protein sequence ID" value="ETX09362.1"/>
    <property type="molecule type" value="Genomic_DNA"/>
</dbReference>
<keyword evidence="6 7" id="KW-0472">Membrane</keyword>
<evidence type="ECO:0000313" key="11">
    <source>
        <dbReference type="Proteomes" id="UP000022447"/>
    </source>
</evidence>
<dbReference type="eggNOG" id="COG1175">
    <property type="taxonomic scope" value="Bacteria"/>
</dbReference>
<dbReference type="STRING" id="1449350.OCH239_05605"/>
<feature type="transmembrane region" description="Helical" evidence="7">
    <location>
        <begin position="63"/>
        <end position="88"/>
    </location>
</feature>
<keyword evidence="3" id="KW-1003">Cell membrane</keyword>
<protein>
    <recommendedName>
        <fullName evidence="9">ABC transmembrane type-1 domain-containing protein</fullName>
    </recommendedName>
</protein>
<evidence type="ECO:0000256" key="1">
    <source>
        <dbReference type="ARBA" id="ARBA00004651"/>
    </source>
</evidence>
<name>X7E070_9RHOB</name>
<dbReference type="PANTHER" id="PTHR43005:SF1">
    <property type="entry name" value="SPERMIDINE_PUTRESCINE TRANSPORT SYSTEM PERMEASE PROTEIN"/>
    <property type="match status" value="1"/>
</dbReference>